<dbReference type="AlphaFoldDB" id="A0AAN8YWC3"/>
<name>A0AAN8YWC3_9MAGN</name>
<evidence type="ECO:0000259" key="1">
    <source>
        <dbReference type="Pfam" id="PF02705"/>
    </source>
</evidence>
<evidence type="ECO:0000313" key="3">
    <source>
        <dbReference type="Proteomes" id="UP001370490"/>
    </source>
</evidence>
<protein>
    <submittedName>
        <fullName evidence="2">Potassium transporter</fullName>
    </submittedName>
</protein>
<dbReference type="EMBL" id="JBAMMX010000025">
    <property type="protein sequence ID" value="KAK6915466.1"/>
    <property type="molecule type" value="Genomic_DNA"/>
</dbReference>
<organism evidence="2 3">
    <name type="scientific">Dillenia turbinata</name>
    <dbReference type="NCBI Taxonomy" id="194707"/>
    <lineage>
        <taxon>Eukaryota</taxon>
        <taxon>Viridiplantae</taxon>
        <taxon>Streptophyta</taxon>
        <taxon>Embryophyta</taxon>
        <taxon>Tracheophyta</taxon>
        <taxon>Spermatophyta</taxon>
        <taxon>Magnoliopsida</taxon>
        <taxon>eudicotyledons</taxon>
        <taxon>Gunneridae</taxon>
        <taxon>Pentapetalae</taxon>
        <taxon>Dilleniales</taxon>
        <taxon>Dilleniaceae</taxon>
        <taxon>Dillenia</taxon>
    </lineage>
</organism>
<proteinExistence type="predicted"/>
<sequence>MVIKAPNPWYLIQYFQRSKKDAWISLGGFAKCLTEFDNALIENRRRGAEAFSADLGHFKNPCSRLC</sequence>
<comment type="caution">
    <text evidence="2">The sequence shown here is derived from an EMBL/GenBank/DDBJ whole genome shotgun (WGS) entry which is preliminary data.</text>
</comment>
<keyword evidence="3" id="KW-1185">Reference proteome</keyword>
<dbReference type="Proteomes" id="UP001370490">
    <property type="component" value="Unassembled WGS sequence"/>
</dbReference>
<evidence type="ECO:0000313" key="2">
    <source>
        <dbReference type="EMBL" id="KAK6915466.1"/>
    </source>
</evidence>
<gene>
    <name evidence="2" type="ORF">RJ641_020583</name>
</gene>
<feature type="domain" description="K+ potassium transporter integral membrane" evidence="1">
    <location>
        <begin position="2"/>
        <end position="60"/>
    </location>
</feature>
<accession>A0AAN8YWC3</accession>
<dbReference type="Pfam" id="PF02705">
    <property type="entry name" value="K_trans"/>
    <property type="match status" value="1"/>
</dbReference>
<reference evidence="2 3" key="1">
    <citation type="submission" date="2023-12" db="EMBL/GenBank/DDBJ databases">
        <title>A high-quality genome assembly for Dillenia turbinata (Dilleniales).</title>
        <authorList>
            <person name="Chanderbali A."/>
        </authorList>
    </citation>
    <scope>NUCLEOTIDE SEQUENCE [LARGE SCALE GENOMIC DNA]</scope>
    <source>
        <strain evidence="2">LSX21</strain>
        <tissue evidence="2">Leaf</tissue>
    </source>
</reference>
<dbReference type="InterPro" id="IPR053951">
    <property type="entry name" value="K_trans_N"/>
</dbReference>